<dbReference type="Gene3D" id="3.20.20.140">
    <property type="entry name" value="Metal-dependent hydrolases"/>
    <property type="match status" value="1"/>
</dbReference>
<dbReference type="SUPFAM" id="SSF51338">
    <property type="entry name" value="Composite domain of metallo-dependent hydrolases"/>
    <property type="match status" value="1"/>
</dbReference>
<evidence type="ECO:0000256" key="2">
    <source>
        <dbReference type="ARBA" id="ARBA00022723"/>
    </source>
</evidence>
<dbReference type="InterPro" id="IPR011059">
    <property type="entry name" value="Metal-dep_hydrolase_composite"/>
</dbReference>
<dbReference type="Pfam" id="PF01979">
    <property type="entry name" value="Amidohydro_1"/>
    <property type="match status" value="1"/>
</dbReference>
<evidence type="ECO:0000256" key="1">
    <source>
        <dbReference type="ARBA" id="ARBA00010716"/>
    </source>
</evidence>
<dbReference type="KEGG" id="tbv:H9L17_08730"/>
<dbReference type="RefSeq" id="WP_187569089.1">
    <property type="nucleotide sequence ID" value="NZ_CP060711.1"/>
</dbReference>
<evidence type="ECO:0000256" key="8">
    <source>
        <dbReference type="PIRSR" id="PIRSR038994-3"/>
    </source>
</evidence>
<organism evidence="10 11">
    <name type="scientific">Thermomonas brevis</name>
    <dbReference type="NCBI Taxonomy" id="215691"/>
    <lineage>
        <taxon>Bacteria</taxon>
        <taxon>Pseudomonadati</taxon>
        <taxon>Pseudomonadota</taxon>
        <taxon>Gammaproteobacteria</taxon>
        <taxon>Lysobacterales</taxon>
        <taxon>Lysobacteraceae</taxon>
        <taxon>Thermomonas</taxon>
    </lineage>
</organism>
<dbReference type="PIRSF" id="PIRSF038994">
    <property type="entry name" value="NagA"/>
    <property type="match status" value="1"/>
</dbReference>
<dbReference type="GO" id="GO:0006046">
    <property type="term" value="P:N-acetylglucosamine catabolic process"/>
    <property type="evidence" value="ECO:0007669"/>
    <property type="project" value="TreeGrafter"/>
</dbReference>
<evidence type="ECO:0000256" key="5">
    <source>
        <dbReference type="PIRNR" id="PIRNR038994"/>
    </source>
</evidence>
<dbReference type="FunFam" id="3.20.20.140:FF:000004">
    <property type="entry name" value="N-acetylglucosamine-6-phosphate deacetylase"/>
    <property type="match status" value="1"/>
</dbReference>
<comment type="cofactor">
    <cofactor evidence="8">
        <name>a divalent metal cation</name>
        <dbReference type="ChEBI" id="CHEBI:60240"/>
    </cofactor>
    <text evidence="8">Binds 1 divalent metal cation per subunit.</text>
</comment>
<feature type="binding site" evidence="7">
    <location>
        <position position="140"/>
    </location>
    <ligand>
        <name>substrate</name>
    </ligand>
</feature>
<dbReference type="Gene3D" id="2.30.40.10">
    <property type="entry name" value="Urease, subunit C, domain 1"/>
    <property type="match status" value="1"/>
</dbReference>
<reference evidence="10 11" key="1">
    <citation type="submission" date="2020-08" db="EMBL/GenBank/DDBJ databases">
        <title>Genome sequence of Thermomonas brevis KACC 16975T.</title>
        <authorList>
            <person name="Hyun D.-W."/>
            <person name="Bae J.-W."/>
        </authorList>
    </citation>
    <scope>NUCLEOTIDE SEQUENCE [LARGE SCALE GENOMIC DNA]</scope>
    <source>
        <strain evidence="10 11">KACC 16975</strain>
    </source>
</reference>
<proteinExistence type="inferred from homology"/>
<feature type="domain" description="Amidohydrolase-related" evidence="9">
    <location>
        <begin position="52"/>
        <end position="375"/>
    </location>
</feature>
<evidence type="ECO:0000256" key="3">
    <source>
        <dbReference type="ARBA" id="ARBA00022801"/>
    </source>
</evidence>
<dbReference type="InterPro" id="IPR003764">
    <property type="entry name" value="GlcNAc_6-P_deAcase"/>
</dbReference>
<evidence type="ECO:0000259" key="9">
    <source>
        <dbReference type="Pfam" id="PF01979"/>
    </source>
</evidence>
<dbReference type="EC" id="3.5.1.25" evidence="10"/>
<comment type="similarity">
    <text evidence="1 5">Belongs to the metallo-dependent hydrolases superfamily. NagA family.</text>
</comment>
<feature type="binding site" evidence="7">
    <location>
        <position position="225"/>
    </location>
    <ligand>
        <name>substrate</name>
    </ligand>
</feature>
<name>A0A7G9QPP8_9GAMM</name>
<keyword evidence="4 5" id="KW-0119">Carbohydrate metabolism</keyword>
<feature type="binding site" evidence="8">
    <location>
        <position position="193"/>
    </location>
    <ligand>
        <name>Zn(2+)</name>
        <dbReference type="ChEBI" id="CHEBI:29105"/>
    </ligand>
</feature>
<feature type="binding site" evidence="8">
    <location>
        <position position="129"/>
    </location>
    <ligand>
        <name>Zn(2+)</name>
        <dbReference type="ChEBI" id="CHEBI:29105"/>
    </ligand>
</feature>
<dbReference type="SUPFAM" id="SSF51556">
    <property type="entry name" value="Metallo-dependent hydrolases"/>
    <property type="match status" value="1"/>
</dbReference>
<dbReference type="Proteomes" id="UP000515977">
    <property type="component" value="Chromosome"/>
</dbReference>
<feature type="binding site" evidence="8">
    <location>
        <position position="214"/>
    </location>
    <ligand>
        <name>Zn(2+)</name>
        <dbReference type="ChEBI" id="CHEBI:29105"/>
    </ligand>
</feature>
<gene>
    <name evidence="10" type="primary">nagA</name>
    <name evidence="10" type="ORF">H9L17_08730</name>
</gene>
<dbReference type="EMBL" id="CP060711">
    <property type="protein sequence ID" value="QNN45323.1"/>
    <property type="molecule type" value="Genomic_DNA"/>
</dbReference>
<evidence type="ECO:0000256" key="7">
    <source>
        <dbReference type="PIRSR" id="PIRSR038994-2"/>
    </source>
</evidence>
<dbReference type="PANTHER" id="PTHR11113">
    <property type="entry name" value="N-ACETYLGLUCOSAMINE-6-PHOSPHATE DEACETYLASE"/>
    <property type="match status" value="1"/>
</dbReference>
<keyword evidence="11" id="KW-1185">Reference proteome</keyword>
<accession>A0A7G9QPP8</accession>
<dbReference type="NCBIfam" id="TIGR00221">
    <property type="entry name" value="nagA"/>
    <property type="match status" value="1"/>
</dbReference>
<dbReference type="PANTHER" id="PTHR11113:SF14">
    <property type="entry name" value="N-ACETYLGLUCOSAMINE-6-PHOSPHATE DEACETYLASE"/>
    <property type="match status" value="1"/>
</dbReference>
<protein>
    <submittedName>
        <fullName evidence="10">N-acetylglucosamine-6-phosphate deacetylase</fullName>
        <ecNumber evidence="10">3.5.1.25</ecNumber>
    </submittedName>
</protein>
<feature type="binding site" evidence="7">
    <location>
        <begin position="217"/>
        <end position="218"/>
    </location>
    <ligand>
        <name>substrate</name>
    </ligand>
</feature>
<keyword evidence="3 5" id="KW-0378">Hydrolase</keyword>
<feature type="active site" description="Proton donor/acceptor" evidence="6">
    <location>
        <position position="272"/>
    </location>
</feature>
<sequence length="376" mass="39309">MTTRIFHNGHVLTERGFERDACVVVEDGHIVAVLHGDAPTGADRVDLQGGWLAPGFIDVQVNGGGGVLFNNDTSVDAIDAIGRGHRRFGTTGFLPTLISDDAKVMRRAIAATRDAIAQKVPGVLGIHLEGPYIAPARKGTHDAGKFRVPDADEIAMATSLDNGVTLITLAPERVPASTIRAMVERGAIVCAGHTAASFDETRAGLDAGITGFTHLYNAMTPLQGREPGVVGAALDDDASWVGVIVDGVHVHPASLRVALKAKPRGKVLLVTDAMPMVGGDDPSFDLYGETITAIDGVVRNAAGSLAGSALDMASAVRNTVRLLDLPLDEACRMAAQYPAEVLGLGGELGRIAPGYRADLVLLDAEMHVRGTWVGGR</sequence>
<dbReference type="InterPro" id="IPR032466">
    <property type="entry name" value="Metal_Hydrolase"/>
</dbReference>
<dbReference type="CDD" id="cd00854">
    <property type="entry name" value="NagA"/>
    <property type="match status" value="1"/>
</dbReference>
<keyword evidence="2 8" id="KW-0479">Metal-binding</keyword>
<dbReference type="GO" id="GO:0046872">
    <property type="term" value="F:metal ion binding"/>
    <property type="evidence" value="ECO:0007669"/>
    <property type="project" value="UniProtKB-KW"/>
</dbReference>
<feature type="binding site" evidence="7">
    <location>
        <begin position="305"/>
        <end position="307"/>
    </location>
    <ligand>
        <name>substrate</name>
    </ligand>
</feature>
<dbReference type="InterPro" id="IPR006680">
    <property type="entry name" value="Amidohydro-rel"/>
</dbReference>
<evidence type="ECO:0000256" key="6">
    <source>
        <dbReference type="PIRSR" id="PIRSR038994-1"/>
    </source>
</evidence>
<feature type="binding site" evidence="7">
    <location>
        <position position="249"/>
    </location>
    <ligand>
        <name>substrate</name>
    </ligand>
</feature>
<dbReference type="AlphaFoldDB" id="A0A7G9QPP8"/>
<dbReference type="GO" id="GO:0008448">
    <property type="term" value="F:N-acetylglucosamine-6-phosphate deacetylase activity"/>
    <property type="evidence" value="ECO:0007669"/>
    <property type="project" value="UniProtKB-EC"/>
</dbReference>
<evidence type="ECO:0000313" key="11">
    <source>
        <dbReference type="Proteomes" id="UP000515977"/>
    </source>
</evidence>
<evidence type="ECO:0000313" key="10">
    <source>
        <dbReference type="EMBL" id="QNN45323.1"/>
    </source>
</evidence>
<evidence type="ECO:0000256" key="4">
    <source>
        <dbReference type="ARBA" id="ARBA00023277"/>
    </source>
</evidence>